<protein>
    <submittedName>
        <fullName evidence="1">Uncharacterized protein</fullName>
    </submittedName>
</protein>
<proteinExistence type="predicted"/>
<organism evidence="1">
    <name type="scientific">Sesamum radiatum</name>
    <name type="common">Black benniseed</name>
    <dbReference type="NCBI Taxonomy" id="300843"/>
    <lineage>
        <taxon>Eukaryota</taxon>
        <taxon>Viridiplantae</taxon>
        <taxon>Streptophyta</taxon>
        <taxon>Embryophyta</taxon>
        <taxon>Tracheophyta</taxon>
        <taxon>Spermatophyta</taxon>
        <taxon>Magnoliopsida</taxon>
        <taxon>eudicotyledons</taxon>
        <taxon>Gunneridae</taxon>
        <taxon>Pentapetalae</taxon>
        <taxon>asterids</taxon>
        <taxon>lamiids</taxon>
        <taxon>Lamiales</taxon>
        <taxon>Pedaliaceae</taxon>
        <taxon>Sesamum</taxon>
    </lineage>
</organism>
<evidence type="ECO:0000313" key="1">
    <source>
        <dbReference type="EMBL" id="KAL0335812.1"/>
    </source>
</evidence>
<sequence length="103" mass="11215">MELNSTPPADGVIAAAVEMPEPDIHVVTSSGMLIPAHSKILVYFSFFETRENLILVSHDIAVEFHFARFPGVLLSVKPSNIHFCLLFELLSDASGSDALISTM</sequence>
<dbReference type="AlphaFoldDB" id="A0AAW2MX54"/>
<dbReference type="EMBL" id="JACGWJ010000021">
    <property type="protein sequence ID" value="KAL0335812.1"/>
    <property type="molecule type" value="Genomic_DNA"/>
</dbReference>
<comment type="caution">
    <text evidence="1">The sequence shown here is derived from an EMBL/GenBank/DDBJ whole genome shotgun (WGS) entry which is preliminary data.</text>
</comment>
<reference evidence="1" key="1">
    <citation type="submission" date="2020-06" db="EMBL/GenBank/DDBJ databases">
        <authorList>
            <person name="Li T."/>
            <person name="Hu X."/>
            <person name="Zhang T."/>
            <person name="Song X."/>
            <person name="Zhang H."/>
            <person name="Dai N."/>
            <person name="Sheng W."/>
            <person name="Hou X."/>
            <person name="Wei L."/>
        </authorList>
    </citation>
    <scope>NUCLEOTIDE SEQUENCE</scope>
    <source>
        <strain evidence="1">G02</strain>
        <tissue evidence="1">Leaf</tissue>
    </source>
</reference>
<name>A0AAW2MX54_SESRA</name>
<reference evidence="1" key="2">
    <citation type="journal article" date="2024" name="Plant">
        <title>Genomic evolution and insights into agronomic trait innovations of Sesamum species.</title>
        <authorList>
            <person name="Miao H."/>
            <person name="Wang L."/>
            <person name="Qu L."/>
            <person name="Liu H."/>
            <person name="Sun Y."/>
            <person name="Le M."/>
            <person name="Wang Q."/>
            <person name="Wei S."/>
            <person name="Zheng Y."/>
            <person name="Lin W."/>
            <person name="Duan Y."/>
            <person name="Cao H."/>
            <person name="Xiong S."/>
            <person name="Wang X."/>
            <person name="Wei L."/>
            <person name="Li C."/>
            <person name="Ma Q."/>
            <person name="Ju M."/>
            <person name="Zhao R."/>
            <person name="Li G."/>
            <person name="Mu C."/>
            <person name="Tian Q."/>
            <person name="Mei H."/>
            <person name="Zhang T."/>
            <person name="Gao T."/>
            <person name="Zhang H."/>
        </authorList>
    </citation>
    <scope>NUCLEOTIDE SEQUENCE</scope>
    <source>
        <strain evidence="1">G02</strain>
    </source>
</reference>
<gene>
    <name evidence="1" type="ORF">Sradi_4793100</name>
</gene>
<accession>A0AAW2MX54</accession>